<dbReference type="AlphaFoldDB" id="A0A8S3YL66"/>
<evidence type="ECO:0000313" key="8">
    <source>
        <dbReference type="EMBL" id="CAG5117759.1"/>
    </source>
</evidence>
<feature type="compositionally biased region" description="Polar residues" evidence="6">
    <location>
        <begin position="444"/>
        <end position="472"/>
    </location>
</feature>
<keyword evidence="3" id="KW-0547">Nucleotide-binding</keyword>
<dbReference type="SUPFAM" id="SSF56112">
    <property type="entry name" value="Protein kinase-like (PK-like)"/>
    <property type="match status" value="1"/>
</dbReference>
<keyword evidence="2" id="KW-0808">Transferase</keyword>
<accession>A0A8S3YL66</accession>
<keyword evidence="9" id="KW-1185">Reference proteome</keyword>
<keyword evidence="1" id="KW-0723">Serine/threonine-protein kinase</keyword>
<proteinExistence type="predicted"/>
<feature type="region of interest" description="Disordered" evidence="6">
    <location>
        <begin position="593"/>
        <end position="612"/>
    </location>
</feature>
<organism evidence="8 9">
    <name type="scientific">Candidula unifasciata</name>
    <dbReference type="NCBI Taxonomy" id="100452"/>
    <lineage>
        <taxon>Eukaryota</taxon>
        <taxon>Metazoa</taxon>
        <taxon>Spiralia</taxon>
        <taxon>Lophotrochozoa</taxon>
        <taxon>Mollusca</taxon>
        <taxon>Gastropoda</taxon>
        <taxon>Heterobranchia</taxon>
        <taxon>Euthyneura</taxon>
        <taxon>Panpulmonata</taxon>
        <taxon>Eupulmonata</taxon>
        <taxon>Stylommatophora</taxon>
        <taxon>Helicina</taxon>
        <taxon>Helicoidea</taxon>
        <taxon>Geomitridae</taxon>
        <taxon>Candidula</taxon>
    </lineage>
</organism>
<evidence type="ECO:0000313" key="9">
    <source>
        <dbReference type="Proteomes" id="UP000678393"/>
    </source>
</evidence>
<evidence type="ECO:0000256" key="2">
    <source>
        <dbReference type="ARBA" id="ARBA00022679"/>
    </source>
</evidence>
<name>A0A8S3YL66_9EUPU</name>
<sequence>MSFQNCTLQCADPGNGESYWVSFEEKSFSKGDDFKVYSGRMNGIGPKSGDKCVVKVFRRGKGTENMCRCEVKKCQQAKTVAKAFNNLMQEKKVRIKFTTLYWAQMDEVSKIKQLFFSGERKLSTEETVLFEDDLRVNEDKPGKHRELTLFMDCQGKKKHCIAKDLEAFAHFTYHLSNGQHVLCGLDGIQDEEGFFLKTPVIHSRGQQYGSSDRGLRGILEVFGNHVCNDFCKDMMKPKEDINHCTEKIIQNGVNGECCTTHPSIVLEQDYGCPQIVSFSHRRPLERQDSVISRGSVLSDYPLTMMKQGSNASEVTESFSGYLEPSAPVAECSEVMFEPTPPPYSSVQVANWLLHEYAQNSFINCTPFEPLPPARTSFESGLGASIVTPSERSSLRGISMDLNANFPEEDADTSGVSTSGCFEDCDGRAASVQCDKKRVRFSLSGEGNTSTAPSDSAISVDSESPTGYSAMTSGVSSERVPLHRFVRYPSDRSFSHTDSQDFSDSFQLFNADWATPICGTVDATANHNPRHHQYLPESPPSYIDSEMATAWWIMRRECISENLTVNTFTHTDNGHASMAVTNGVHNAMVSSVETITSAQKKSQPQQVSEPKSS</sequence>
<dbReference type="EMBL" id="CAJHNH020000448">
    <property type="protein sequence ID" value="CAG5117759.1"/>
    <property type="molecule type" value="Genomic_DNA"/>
</dbReference>
<dbReference type="PROSITE" id="PS51158">
    <property type="entry name" value="ALPHA_KINASE"/>
    <property type="match status" value="1"/>
</dbReference>
<dbReference type="Proteomes" id="UP000678393">
    <property type="component" value="Unassembled WGS sequence"/>
</dbReference>
<dbReference type="InterPro" id="IPR051852">
    <property type="entry name" value="Alpha-type_PK"/>
</dbReference>
<keyword evidence="4" id="KW-0418">Kinase</keyword>
<dbReference type="GO" id="GO:0005524">
    <property type="term" value="F:ATP binding"/>
    <property type="evidence" value="ECO:0007669"/>
    <property type="project" value="UniProtKB-KW"/>
</dbReference>
<keyword evidence="5" id="KW-0067">ATP-binding</keyword>
<evidence type="ECO:0000256" key="1">
    <source>
        <dbReference type="ARBA" id="ARBA00022527"/>
    </source>
</evidence>
<evidence type="ECO:0000256" key="3">
    <source>
        <dbReference type="ARBA" id="ARBA00022741"/>
    </source>
</evidence>
<gene>
    <name evidence="8" type="ORF">CUNI_LOCUS3317</name>
</gene>
<dbReference type="Gene3D" id="3.20.200.10">
    <property type="entry name" value="MHCK/EF2 kinase"/>
    <property type="match status" value="1"/>
</dbReference>
<evidence type="ECO:0000259" key="7">
    <source>
        <dbReference type="PROSITE" id="PS51158"/>
    </source>
</evidence>
<dbReference type="SMART" id="SM00811">
    <property type="entry name" value="Alpha_kinase"/>
    <property type="match status" value="1"/>
</dbReference>
<dbReference type="PANTHER" id="PTHR45992">
    <property type="entry name" value="EUKARYOTIC ELONGATION FACTOR 2 KINASE-RELATED"/>
    <property type="match status" value="1"/>
</dbReference>
<feature type="domain" description="Alpha-type protein kinase" evidence="7">
    <location>
        <begin position="1"/>
        <end position="240"/>
    </location>
</feature>
<dbReference type="Pfam" id="PF02816">
    <property type="entry name" value="Alpha_kinase"/>
    <property type="match status" value="1"/>
</dbReference>
<feature type="region of interest" description="Disordered" evidence="6">
    <location>
        <begin position="442"/>
        <end position="472"/>
    </location>
</feature>
<dbReference type="InterPro" id="IPR004166">
    <property type="entry name" value="a-kinase_dom"/>
</dbReference>
<evidence type="ECO:0000256" key="5">
    <source>
        <dbReference type="ARBA" id="ARBA00022840"/>
    </source>
</evidence>
<reference evidence="8" key="1">
    <citation type="submission" date="2021-04" db="EMBL/GenBank/DDBJ databases">
        <authorList>
            <consortium name="Molecular Ecology Group"/>
        </authorList>
    </citation>
    <scope>NUCLEOTIDE SEQUENCE</scope>
</reference>
<comment type="caution">
    <text evidence="8">The sequence shown here is derived from an EMBL/GenBank/DDBJ whole genome shotgun (WGS) entry which is preliminary data.</text>
</comment>
<protein>
    <recommendedName>
        <fullName evidence="7">Alpha-type protein kinase domain-containing protein</fullName>
    </recommendedName>
</protein>
<dbReference type="PANTHER" id="PTHR45992:SF11">
    <property type="entry name" value="ALPHA-TYPE PROTEIN KINASE DOMAIN-CONTAINING PROTEIN"/>
    <property type="match status" value="1"/>
</dbReference>
<evidence type="ECO:0000256" key="4">
    <source>
        <dbReference type="ARBA" id="ARBA00022777"/>
    </source>
</evidence>
<dbReference type="InterPro" id="IPR011009">
    <property type="entry name" value="Kinase-like_dom_sf"/>
</dbReference>
<dbReference type="GO" id="GO:0004674">
    <property type="term" value="F:protein serine/threonine kinase activity"/>
    <property type="evidence" value="ECO:0007669"/>
    <property type="project" value="UniProtKB-KW"/>
</dbReference>
<dbReference type="OrthoDB" id="44277at2759"/>
<evidence type="ECO:0000256" key="6">
    <source>
        <dbReference type="SAM" id="MobiDB-lite"/>
    </source>
</evidence>